<dbReference type="AlphaFoldDB" id="A0A2K9H786"/>
<evidence type="ECO:0000313" key="2">
    <source>
        <dbReference type="Proteomes" id="UP000198427"/>
    </source>
</evidence>
<dbReference type="EMBL" id="FZNZ01000011">
    <property type="protein sequence ID" value="SNR80486.1"/>
    <property type="molecule type" value="Genomic_DNA"/>
</dbReference>
<evidence type="ECO:0000313" key="1">
    <source>
        <dbReference type="EMBL" id="SNR80486.1"/>
    </source>
</evidence>
<accession>A0A2K9H786</accession>
<dbReference type="GeneID" id="94028490"/>
<dbReference type="Proteomes" id="UP000198427">
    <property type="component" value="Unassembled WGS sequence"/>
</dbReference>
<proteinExistence type="predicted"/>
<dbReference type="RefSeq" id="WP_009011263.1">
    <property type="nucleotide sequence ID" value="NZ_CAUTTV010000041.1"/>
</dbReference>
<dbReference type="OrthoDB" id="1066031at2"/>
<dbReference type="KEGG" id="pje:CRM71_03465"/>
<protein>
    <submittedName>
        <fullName evidence="1">Uncharacterized protein</fullName>
    </submittedName>
</protein>
<organism evidence="1 2">
    <name type="scientific">Prevotella jejuni</name>
    <dbReference type="NCBI Taxonomy" id="1177574"/>
    <lineage>
        <taxon>Bacteria</taxon>
        <taxon>Pseudomonadati</taxon>
        <taxon>Bacteroidota</taxon>
        <taxon>Bacteroidia</taxon>
        <taxon>Bacteroidales</taxon>
        <taxon>Prevotellaceae</taxon>
        <taxon>Prevotella</taxon>
    </lineage>
</organism>
<comment type="caution">
    <text evidence="1">The sequence shown here is derived from an EMBL/GenBank/DDBJ whole genome shotgun (WGS) entry which is preliminary data.</text>
</comment>
<name>A0A2K9H786_9BACT</name>
<gene>
    <name evidence="1" type="ORF">SAMN06265364_11190</name>
</gene>
<reference evidence="1 2" key="1">
    <citation type="submission" date="2017-06" db="EMBL/GenBank/DDBJ databases">
        <authorList>
            <person name="Varghese N."/>
            <person name="Submissions S."/>
        </authorList>
    </citation>
    <scope>NUCLEOTIDE SEQUENCE [LARGE SCALE GENOMIC DNA]</scope>
    <source>
        <strain evidence="1 2">DSM 26989</strain>
    </source>
</reference>
<sequence length="233" mass="26754">MRITDISRSRVASAMVRGYFHSFFSGQVDALYPGKKRIEPKEYKQLLVNNFDNLSTQFVSVLFPILIRLNYSDLEFVTEDMKRRHFSETTSAKILLRYACGSKELYTLVTAEYQKQIFSLLNGHLQSVEDYYVDCPALIDKDCVPVSLAIRSIVRVQMQAYALGITQAKTGVNGLHQATVYRLMIAGMMALLHESPVNFEEENLEMMFRKVSLNADNFENLMNEMNQAYEDLV</sequence>
<keyword evidence="2" id="KW-1185">Reference proteome</keyword>